<feature type="transmembrane region" description="Helical" evidence="6">
    <location>
        <begin position="132"/>
        <end position="154"/>
    </location>
</feature>
<feature type="transmembrane region" description="Helical" evidence="6">
    <location>
        <begin position="99"/>
        <end position="120"/>
    </location>
</feature>
<feature type="domain" description="Rhodopsin" evidence="7">
    <location>
        <begin position="24"/>
        <end position="275"/>
    </location>
</feature>
<feature type="transmembrane region" description="Helical" evidence="6">
    <location>
        <begin position="6"/>
        <end position="27"/>
    </location>
</feature>
<dbReference type="OrthoDB" id="2988756at2759"/>
<comment type="similarity">
    <text evidence="5">Belongs to the SAT4 family.</text>
</comment>
<feature type="transmembrane region" description="Helical" evidence="6">
    <location>
        <begin position="217"/>
        <end position="240"/>
    </location>
</feature>
<dbReference type="STRING" id="41688.A0A2N3NGV1"/>
<dbReference type="VEuPathDB" id="FungiDB:jhhlp_001684"/>
<feature type="transmembrane region" description="Helical" evidence="6">
    <location>
        <begin position="252"/>
        <end position="273"/>
    </location>
</feature>
<reference evidence="8 9" key="1">
    <citation type="journal article" date="2017" name="G3 (Bethesda)">
        <title>First Draft Genome Sequence of the Pathogenic Fungus Lomentospora prolificans (Formerly Scedosporium prolificans).</title>
        <authorList>
            <person name="Luo R."/>
            <person name="Zimin A."/>
            <person name="Workman R."/>
            <person name="Fan Y."/>
            <person name="Pertea G."/>
            <person name="Grossman N."/>
            <person name="Wear M.P."/>
            <person name="Jia B."/>
            <person name="Miller H."/>
            <person name="Casadevall A."/>
            <person name="Timp W."/>
            <person name="Zhang S.X."/>
            <person name="Salzberg S.L."/>
        </authorList>
    </citation>
    <scope>NUCLEOTIDE SEQUENCE [LARGE SCALE GENOMIC DNA]</scope>
    <source>
        <strain evidence="8 9">JHH-5317</strain>
    </source>
</reference>
<dbReference type="InterPro" id="IPR052337">
    <property type="entry name" value="SAT4-like"/>
</dbReference>
<dbReference type="Pfam" id="PF20684">
    <property type="entry name" value="Fung_rhodopsin"/>
    <property type="match status" value="1"/>
</dbReference>
<dbReference type="GO" id="GO:0016020">
    <property type="term" value="C:membrane"/>
    <property type="evidence" value="ECO:0007669"/>
    <property type="project" value="UniProtKB-SubCell"/>
</dbReference>
<gene>
    <name evidence="8" type="ORF">jhhlp_001684</name>
</gene>
<feature type="transmembrane region" description="Helical" evidence="6">
    <location>
        <begin position="182"/>
        <end position="205"/>
    </location>
</feature>
<keyword evidence="4 6" id="KW-0472">Membrane</keyword>
<dbReference type="EMBL" id="NLAX01000005">
    <property type="protein sequence ID" value="PKS11696.1"/>
    <property type="molecule type" value="Genomic_DNA"/>
</dbReference>
<keyword evidence="2 6" id="KW-0812">Transmembrane</keyword>
<evidence type="ECO:0000313" key="9">
    <source>
        <dbReference type="Proteomes" id="UP000233524"/>
    </source>
</evidence>
<sequence length="384" mass="42363">MGLDSFATEAFTLLSVGISIVLFRTYARWKLVGFSGLEVDDYLMLFVIIPYATETALGYAVGASAKTLTNSGMTDEERAALSPDSDEYGWRVLGSKIQVAGWVMYVSVLWIIKASLLTFYVRLTAGLQGYRIRLIIGFVLVAATYIAVVLSILFGCTPMKKNWQIYPAPGNLCEPAMSNLNIFMTVTLNIITDIYLVFIPIPMLWATQLPTFKRVGLCVIFSGAIFVMTAGLLRCIMILQNPITGPRQGSAWAVRESFVAVATSSMPMIWAVVRRWLKRFFGSVLSSNKKTTGPEPGSIMLADRTNNSDWRKHRTQATVTATVVGKNTSNDDFTGFNDGDSEDDIIQKDRHIGGIRKDVEVTISTNWAERGGNEDLESGRGRAV</sequence>
<proteinExistence type="inferred from homology"/>
<evidence type="ECO:0000256" key="2">
    <source>
        <dbReference type="ARBA" id="ARBA00022692"/>
    </source>
</evidence>
<dbReference type="InParanoid" id="A0A2N3NGV1"/>
<dbReference type="AlphaFoldDB" id="A0A2N3NGV1"/>
<organism evidence="8 9">
    <name type="scientific">Lomentospora prolificans</name>
    <dbReference type="NCBI Taxonomy" id="41688"/>
    <lineage>
        <taxon>Eukaryota</taxon>
        <taxon>Fungi</taxon>
        <taxon>Dikarya</taxon>
        <taxon>Ascomycota</taxon>
        <taxon>Pezizomycotina</taxon>
        <taxon>Sordariomycetes</taxon>
        <taxon>Hypocreomycetidae</taxon>
        <taxon>Microascales</taxon>
        <taxon>Microascaceae</taxon>
        <taxon>Lomentospora</taxon>
    </lineage>
</organism>
<keyword evidence="3 6" id="KW-1133">Transmembrane helix</keyword>
<dbReference type="InterPro" id="IPR049326">
    <property type="entry name" value="Rhodopsin_dom_fungi"/>
</dbReference>
<evidence type="ECO:0000313" key="8">
    <source>
        <dbReference type="EMBL" id="PKS11696.1"/>
    </source>
</evidence>
<comment type="subcellular location">
    <subcellularLocation>
        <location evidence="1">Membrane</location>
        <topology evidence="1">Multi-pass membrane protein</topology>
    </subcellularLocation>
</comment>
<dbReference type="Proteomes" id="UP000233524">
    <property type="component" value="Unassembled WGS sequence"/>
</dbReference>
<dbReference type="PANTHER" id="PTHR33048:SF2">
    <property type="entry name" value="SRPK"/>
    <property type="match status" value="1"/>
</dbReference>
<evidence type="ECO:0000259" key="7">
    <source>
        <dbReference type="Pfam" id="PF20684"/>
    </source>
</evidence>
<evidence type="ECO:0000256" key="5">
    <source>
        <dbReference type="ARBA" id="ARBA00038359"/>
    </source>
</evidence>
<name>A0A2N3NGV1_9PEZI</name>
<feature type="transmembrane region" description="Helical" evidence="6">
    <location>
        <begin position="39"/>
        <end position="61"/>
    </location>
</feature>
<evidence type="ECO:0000256" key="3">
    <source>
        <dbReference type="ARBA" id="ARBA00022989"/>
    </source>
</evidence>
<dbReference type="PANTHER" id="PTHR33048">
    <property type="entry name" value="PTH11-LIKE INTEGRAL MEMBRANE PROTEIN (AFU_ORTHOLOGUE AFUA_5G11245)"/>
    <property type="match status" value="1"/>
</dbReference>
<keyword evidence="9" id="KW-1185">Reference proteome</keyword>
<accession>A0A2N3NGV1</accession>
<protein>
    <recommendedName>
        <fullName evidence="7">Rhodopsin domain-containing protein</fullName>
    </recommendedName>
</protein>
<evidence type="ECO:0000256" key="6">
    <source>
        <dbReference type="SAM" id="Phobius"/>
    </source>
</evidence>
<evidence type="ECO:0000256" key="1">
    <source>
        <dbReference type="ARBA" id="ARBA00004141"/>
    </source>
</evidence>
<comment type="caution">
    <text evidence="8">The sequence shown here is derived from an EMBL/GenBank/DDBJ whole genome shotgun (WGS) entry which is preliminary data.</text>
</comment>
<evidence type="ECO:0000256" key="4">
    <source>
        <dbReference type="ARBA" id="ARBA00023136"/>
    </source>
</evidence>